<feature type="transmembrane region" description="Helical" evidence="2">
    <location>
        <begin position="27"/>
        <end position="50"/>
    </location>
</feature>
<evidence type="ECO:0000259" key="3">
    <source>
        <dbReference type="Pfam" id="PF02517"/>
    </source>
</evidence>
<evidence type="ECO:0000313" key="5">
    <source>
        <dbReference type="Proteomes" id="UP000321569"/>
    </source>
</evidence>
<evidence type="ECO:0000256" key="1">
    <source>
        <dbReference type="ARBA" id="ARBA00009067"/>
    </source>
</evidence>
<organism evidence="4 5">
    <name type="scientific">Lentilactobacillus rapi</name>
    <dbReference type="NCBI Taxonomy" id="481723"/>
    <lineage>
        <taxon>Bacteria</taxon>
        <taxon>Bacillati</taxon>
        <taxon>Bacillota</taxon>
        <taxon>Bacilli</taxon>
        <taxon>Lactobacillales</taxon>
        <taxon>Lactobacillaceae</taxon>
        <taxon>Lentilactobacillus</taxon>
    </lineage>
</organism>
<dbReference type="Proteomes" id="UP000321569">
    <property type="component" value="Unassembled WGS sequence"/>
</dbReference>
<feature type="transmembrane region" description="Helical" evidence="2">
    <location>
        <begin position="228"/>
        <end position="249"/>
    </location>
</feature>
<dbReference type="STRING" id="1423795.FD12_GL001643"/>
<feature type="transmembrane region" description="Helical" evidence="2">
    <location>
        <begin position="179"/>
        <end position="196"/>
    </location>
</feature>
<accession>A0A512PQJ9</accession>
<dbReference type="RefSeq" id="WP_056981739.1">
    <property type="nucleotide sequence ID" value="NZ_BKAM01000084.1"/>
</dbReference>
<keyword evidence="2" id="KW-1133">Transmembrane helix</keyword>
<dbReference type="InterPro" id="IPR003675">
    <property type="entry name" value="Rce1/LyrA-like_dom"/>
</dbReference>
<reference evidence="4 5" key="1">
    <citation type="submission" date="2019-07" db="EMBL/GenBank/DDBJ databases">
        <title>Whole genome shotgun sequence of Lactobacillus rapi NBRC 109618.</title>
        <authorList>
            <person name="Hosoyama A."/>
            <person name="Uohara A."/>
            <person name="Ohji S."/>
            <person name="Ichikawa N."/>
        </authorList>
    </citation>
    <scope>NUCLEOTIDE SEQUENCE [LARGE SCALE GENOMIC DNA]</scope>
    <source>
        <strain evidence="4 5">NBRC 109618</strain>
    </source>
</reference>
<feature type="transmembrane region" description="Helical" evidence="2">
    <location>
        <begin position="62"/>
        <end position="80"/>
    </location>
</feature>
<dbReference type="GO" id="GO:0080120">
    <property type="term" value="P:CAAX-box protein maturation"/>
    <property type="evidence" value="ECO:0007669"/>
    <property type="project" value="UniProtKB-ARBA"/>
</dbReference>
<evidence type="ECO:0000256" key="2">
    <source>
        <dbReference type="SAM" id="Phobius"/>
    </source>
</evidence>
<gene>
    <name evidence="4" type="ORF">LRA02_23570</name>
</gene>
<name>A0A512PQJ9_9LACO</name>
<dbReference type="GO" id="GO:0004175">
    <property type="term" value="F:endopeptidase activity"/>
    <property type="evidence" value="ECO:0007669"/>
    <property type="project" value="UniProtKB-ARBA"/>
</dbReference>
<proteinExistence type="inferred from homology"/>
<dbReference type="OrthoDB" id="2661755at2"/>
<keyword evidence="2" id="KW-0472">Membrane</keyword>
<keyword evidence="2" id="KW-0812">Transmembrane</keyword>
<feature type="transmembrane region" description="Helical" evidence="2">
    <location>
        <begin position="155"/>
        <end position="172"/>
    </location>
</feature>
<protein>
    <recommendedName>
        <fullName evidence="3">CAAX prenyl protease 2/Lysostaphin resistance protein A-like domain-containing protein</fullName>
    </recommendedName>
</protein>
<feature type="domain" description="CAAX prenyl protease 2/Lysostaphin resistance protein A-like" evidence="3">
    <location>
        <begin position="174"/>
        <end position="239"/>
    </location>
</feature>
<sequence>MKHFLFERKKDQREFPLLDVQLEQWRLWTLLILMLGGTIAWIGFAASFTFHPYWVMALMDDILPTFIFIAIAWYFSNGELKKLFRRPRWSDWWFAVVMLIVQVAYSLFAIYSLNSAGFSTNENGEAAQVGSAANKGLMLFHEVISDLFDLMSEEVVSLTIFLVVAALLIQYYHFSRRSGLGIAMLASMILFGLIHFETYNWNLVQMLLVIGVARFFLNSIFVRSKSIWVSYIVHNIFDALSFLIAMNAMH</sequence>
<feature type="transmembrane region" description="Helical" evidence="2">
    <location>
        <begin position="92"/>
        <end position="113"/>
    </location>
</feature>
<dbReference type="AlphaFoldDB" id="A0A512PQJ9"/>
<dbReference type="EMBL" id="BKAM01000084">
    <property type="protein sequence ID" value="GEP73489.1"/>
    <property type="molecule type" value="Genomic_DNA"/>
</dbReference>
<evidence type="ECO:0000313" key="4">
    <source>
        <dbReference type="EMBL" id="GEP73489.1"/>
    </source>
</evidence>
<comment type="similarity">
    <text evidence="1">Belongs to the UPF0177 family.</text>
</comment>
<comment type="caution">
    <text evidence="4">The sequence shown here is derived from an EMBL/GenBank/DDBJ whole genome shotgun (WGS) entry which is preliminary data.</text>
</comment>
<feature type="transmembrane region" description="Helical" evidence="2">
    <location>
        <begin position="202"/>
        <end position="221"/>
    </location>
</feature>
<dbReference type="Pfam" id="PF02517">
    <property type="entry name" value="Rce1-like"/>
    <property type="match status" value="1"/>
</dbReference>